<reference evidence="7 8" key="1">
    <citation type="submission" date="2024-11" db="EMBL/GenBank/DDBJ databases">
        <title>Chromosome-level genome assembly of the freshwater bivalve Anodonta woodiana.</title>
        <authorList>
            <person name="Chen X."/>
        </authorList>
    </citation>
    <scope>NUCLEOTIDE SEQUENCE [LARGE SCALE GENOMIC DNA]</scope>
    <source>
        <strain evidence="7">MN2024</strain>
        <tissue evidence="7">Gills</tissue>
    </source>
</reference>
<evidence type="ECO:0000313" key="7">
    <source>
        <dbReference type="EMBL" id="KAL3859263.1"/>
    </source>
</evidence>
<keyword evidence="4" id="KW-1135">Mitochondrion nucleoid</keyword>
<dbReference type="AlphaFoldDB" id="A0ABD3VE25"/>
<dbReference type="EMBL" id="JBJQND010000012">
    <property type="protein sequence ID" value="KAL3859263.1"/>
    <property type="molecule type" value="Genomic_DNA"/>
</dbReference>
<evidence type="ECO:0000256" key="6">
    <source>
        <dbReference type="ARBA" id="ARBA00032983"/>
    </source>
</evidence>
<keyword evidence="3" id="KW-0496">Mitochondrion</keyword>
<comment type="subcellular location">
    <subcellularLocation>
        <location evidence="1">Mitochondrion matrix</location>
        <location evidence="1">Mitochondrion nucleoid</location>
    </subcellularLocation>
</comment>
<dbReference type="PANTHER" id="PTHR34260:SF1">
    <property type="entry name" value="UBIQUINOL-CYTOCHROME-C REDUCTASE COMPLEX ASSEMBLY FACTOR 2"/>
    <property type="match status" value="1"/>
</dbReference>
<evidence type="ECO:0000256" key="4">
    <source>
        <dbReference type="ARBA" id="ARBA00023271"/>
    </source>
</evidence>
<protein>
    <recommendedName>
        <fullName evidence="6">Mitochondrial nucleoid factor 1</fullName>
    </recommendedName>
    <alternativeName>
        <fullName evidence="5">Mitochondrial protein M19</fullName>
    </alternativeName>
</protein>
<sequence>MSAMRYRQFMRLLEEWPVDKSKAGRNIAELIRKKVADGFRQGEHTTVDFEKCDRAFESLQKINTDFYKKKYFREAKKGATGLDAAMCSYVTSNEGIKQMNEENKGMIGRLLGKIRKK</sequence>
<dbReference type="PANTHER" id="PTHR34260">
    <property type="entry name" value="UBIQUINOL-CYTOCHROME-C REDUCTASE COMPLEX ASSEMBLY FACTOR 2"/>
    <property type="match status" value="1"/>
</dbReference>
<dbReference type="GO" id="GO:0042645">
    <property type="term" value="C:mitochondrial nucleoid"/>
    <property type="evidence" value="ECO:0007669"/>
    <property type="project" value="UniProtKB-SubCell"/>
</dbReference>
<organism evidence="7 8">
    <name type="scientific">Sinanodonta woodiana</name>
    <name type="common">Chinese pond mussel</name>
    <name type="synonym">Anodonta woodiana</name>
    <dbReference type="NCBI Taxonomy" id="1069815"/>
    <lineage>
        <taxon>Eukaryota</taxon>
        <taxon>Metazoa</taxon>
        <taxon>Spiralia</taxon>
        <taxon>Lophotrochozoa</taxon>
        <taxon>Mollusca</taxon>
        <taxon>Bivalvia</taxon>
        <taxon>Autobranchia</taxon>
        <taxon>Heteroconchia</taxon>
        <taxon>Palaeoheterodonta</taxon>
        <taxon>Unionida</taxon>
        <taxon>Unionoidea</taxon>
        <taxon>Unionidae</taxon>
        <taxon>Unioninae</taxon>
        <taxon>Sinanodonta</taxon>
    </lineage>
</organism>
<evidence type="ECO:0000313" key="8">
    <source>
        <dbReference type="Proteomes" id="UP001634394"/>
    </source>
</evidence>
<evidence type="ECO:0000256" key="3">
    <source>
        <dbReference type="ARBA" id="ARBA00023128"/>
    </source>
</evidence>
<comment type="caution">
    <text evidence="7">The sequence shown here is derived from an EMBL/GenBank/DDBJ whole genome shotgun (WGS) entry which is preliminary data.</text>
</comment>
<keyword evidence="2" id="KW-0809">Transit peptide</keyword>
<evidence type="ECO:0000256" key="5">
    <source>
        <dbReference type="ARBA" id="ARBA00031206"/>
    </source>
</evidence>
<keyword evidence="8" id="KW-1185">Reference proteome</keyword>
<accession>A0ABD3VE25</accession>
<dbReference type="InterPro" id="IPR037698">
    <property type="entry name" value="UQCC2"/>
</dbReference>
<dbReference type="Pfam" id="PF20180">
    <property type="entry name" value="UQCC2_CBP6"/>
    <property type="match status" value="1"/>
</dbReference>
<gene>
    <name evidence="7" type="ORF">ACJMK2_009490</name>
</gene>
<evidence type="ECO:0000256" key="2">
    <source>
        <dbReference type="ARBA" id="ARBA00022946"/>
    </source>
</evidence>
<proteinExistence type="predicted"/>
<dbReference type="Proteomes" id="UP001634394">
    <property type="component" value="Unassembled WGS sequence"/>
</dbReference>
<name>A0ABD3VE25_SINWO</name>
<evidence type="ECO:0000256" key="1">
    <source>
        <dbReference type="ARBA" id="ARBA00004436"/>
    </source>
</evidence>